<dbReference type="InterPro" id="IPR036291">
    <property type="entry name" value="NAD(P)-bd_dom_sf"/>
</dbReference>
<dbReference type="InterPro" id="IPR002347">
    <property type="entry name" value="SDR_fam"/>
</dbReference>
<comment type="similarity">
    <text evidence="2">Belongs to the short-chain dehydrogenases/reductases (SDR) family.</text>
</comment>
<name>A0ABU2ZPQ9_9ALTE</name>
<evidence type="ECO:0000313" key="3">
    <source>
        <dbReference type="EMBL" id="MDT0594618.1"/>
    </source>
</evidence>
<accession>A0ABU2ZPQ9</accession>
<dbReference type="PANTHER" id="PTHR43157">
    <property type="entry name" value="PHOSPHATIDYLINOSITOL-GLYCAN BIOSYNTHESIS CLASS F PROTEIN-RELATED"/>
    <property type="match status" value="1"/>
</dbReference>
<evidence type="ECO:0000256" key="2">
    <source>
        <dbReference type="RuleBase" id="RU000363"/>
    </source>
</evidence>
<proteinExistence type="inferred from homology"/>
<dbReference type="PANTHER" id="PTHR43157:SF31">
    <property type="entry name" value="PHOSPHATIDYLINOSITOL-GLYCAN BIOSYNTHESIS CLASS F PROTEIN"/>
    <property type="match status" value="1"/>
</dbReference>
<keyword evidence="4" id="KW-1185">Reference proteome</keyword>
<dbReference type="Proteomes" id="UP001253545">
    <property type="component" value="Unassembled WGS sequence"/>
</dbReference>
<reference evidence="3 4" key="1">
    <citation type="submission" date="2023-09" db="EMBL/GenBank/DDBJ databases">
        <authorList>
            <person name="Rey-Velasco X."/>
        </authorList>
    </citation>
    <scope>NUCLEOTIDE SEQUENCE [LARGE SCALE GENOMIC DNA]</scope>
    <source>
        <strain evidence="3 4">P117</strain>
    </source>
</reference>
<dbReference type="EMBL" id="JAVRHX010000001">
    <property type="protein sequence ID" value="MDT0594618.1"/>
    <property type="molecule type" value="Genomic_DNA"/>
</dbReference>
<evidence type="ECO:0000256" key="1">
    <source>
        <dbReference type="ARBA" id="ARBA00023002"/>
    </source>
</evidence>
<dbReference type="RefSeq" id="WP_311368083.1">
    <property type="nucleotide sequence ID" value="NZ_JAVRHX010000001.1"/>
</dbReference>
<organism evidence="3 4">
    <name type="scientific">Glaciecola petra</name>
    <dbReference type="NCBI Taxonomy" id="3075602"/>
    <lineage>
        <taxon>Bacteria</taxon>
        <taxon>Pseudomonadati</taxon>
        <taxon>Pseudomonadota</taxon>
        <taxon>Gammaproteobacteria</taxon>
        <taxon>Alteromonadales</taxon>
        <taxon>Alteromonadaceae</taxon>
        <taxon>Glaciecola</taxon>
    </lineage>
</organism>
<comment type="caution">
    <text evidence="3">The sequence shown here is derived from an EMBL/GenBank/DDBJ whole genome shotgun (WGS) entry which is preliminary data.</text>
</comment>
<dbReference type="Gene3D" id="3.40.50.720">
    <property type="entry name" value="NAD(P)-binding Rossmann-like Domain"/>
    <property type="match status" value="1"/>
</dbReference>
<dbReference type="Pfam" id="PF00106">
    <property type="entry name" value="adh_short"/>
    <property type="match status" value="1"/>
</dbReference>
<gene>
    <name evidence="3" type="ORF">RM552_07185</name>
</gene>
<dbReference type="PRINTS" id="PR00081">
    <property type="entry name" value="GDHRDH"/>
</dbReference>
<keyword evidence="1" id="KW-0560">Oxidoreductase</keyword>
<sequence length="272" mass="29601">MSKTILLTGGTDGIGFETAKKLVLRGHTILLHGRNPQKLEDTKALLMRLNKSAQIRTYRADFSKMTEVEQLIRSITSDYQSIDVLINNAGVFKTSATINDANLDVRFIVNTIAPYALTKGLLSLFDNTSRVINLSSAAQSSVDLAALQGKKVMSDNNAYAQSKLAITMWTFQLAALLGETGPSLIAVNPASFLGSKMVKEAYGSDGKDLTIGADILVNAALNDEFAHVKGRYFDNDIGTWAQPHTDALDNSKNEELVNTIEAIIKQLKQPSH</sequence>
<evidence type="ECO:0000313" key="4">
    <source>
        <dbReference type="Proteomes" id="UP001253545"/>
    </source>
</evidence>
<dbReference type="PRINTS" id="PR00080">
    <property type="entry name" value="SDRFAMILY"/>
</dbReference>
<dbReference type="PROSITE" id="PS00061">
    <property type="entry name" value="ADH_SHORT"/>
    <property type="match status" value="1"/>
</dbReference>
<dbReference type="SUPFAM" id="SSF51735">
    <property type="entry name" value="NAD(P)-binding Rossmann-fold domains"/>
    <property type="match status" value="1"/>
</dbReference>
<dbReference type="InterPro" id="IPR020904">
    <property type="entry name" value="Sc_DH/Rdtase_CS"/>
</dbReference>
<protein>
    <submittedName>
        <fullName evidence="3">SDR family NAD(P)-dependent oxidoreductase</fullName>
    </submittedName>
</protein>